<dbReference type="AlphaFoldDB" id="A0A425Y2I3"/>
<dbReference type="RefSeq" id="WP_125030439.1">
    <property type="nucleotide sequence ID" value="NZ_JAPXVP010000006.1"/>
</dbReference>
<dbReference type="OrthoDB" id="9778366at2"/>
<keyword evidence="2" id="KW-1003">Cell membrane</keyword>
<dbReference type="PANTHER" id="PTHR24421:SF37">
    <property type="entry name" value="SENSOR HISTIDINE KINASE NARS"/>
    <property type="match status" value="1"/>
</dbReference>
<name>A0A425Y2I3_9BACT</name>
<dbReference type="Gene3D" id="1.20.5.1930">
    <property type="match status" value="1"/>
</dbReference>
<dbReference type="GO" id="GO:0046983">
    <property type="term" value="F:protein dimerization activity"/>
    <property type="evidence" value="ECO:0007669"/>
    <property type="project" value="InterPro"/>
</dbReference>
<evidence type="ECO:0000313" key="11">
    <source>
        <dbReference type="EMBL" id="RRG22209.1"/>
    </source>
</evidence>
<evidence type="ECO:0000256" key="4">
    <source>
        <dbReference type="ARBA" id="ARBA00022692"/>
    </source>
</evidence>
<dbReference type="PROSITE" id="PS50109">
    <property type="entry name" value="HIS_KIN"/>
    <property type="match status" value="1"/>
</dbReference>
<feature type="transmembrane region" description="Helical" evidence="9">
    <location>
        <begin position="176"/>
        <end position="198"/>
    </location>
</feature>
<dbReference type="InterPro" id="IPR011712">
    <property type="entry name" value="Sig_transdc_His_kin_sub3_dim/P"/>
</dbReference>
<evidence type="ECO:0000256" key="3">
    <source>
        <dbReference type="ARBA" id="ARBA00022679"/>
    </source>
</evidence>
<dbReference type="InterPro" id="IPR005467">
    <property type="entry name" value="His_kinase_dom"/>
</dbReference>
<protein>
    <submittedName>
        <fullName evidence="11">Sensor histidine kinase</fullName>
    </submittedName>
</protein>
<dbReference type="GO" id="GO:0005886">
    <property type="term" value="C:plasma membrane"/>
    <property type="evidence" value="ECO:0007669"/>
    <property type="project" value="UniProtKB-SubCell"/>
</dbReference>
<dbReference type="InterPro" id="IPR003594">
    <property type="entry name" value="HATPase_dom"/>
</dbReference>
<keyword evidence="5 11" id="KW-0418">Kinase</keyword>
<dbReference type="Pfam" id="PF07730">
    <property type="entry name" value="HisKA_3"/>
    <property type="match status" value="1"/>
</dbReference>
<feature type="domain" description="Histidine kinase" evidence="10">
    <location>
        <begin position="222"/>
        <end position="416"/>
    </location>
</feature>
<evidence type="ECO:0000256" key="1">
    <source>
        <dbReference type="ARBA" id="ARBA00004651"/>
    </source>
</evidence>
<evidence type="ECO:0000256" key="6">
    <source>
        <dbReference type="ARBA" id="ARBA00022989"/>
    </source>
</evidence>
<dbReference type="Proteomes" id="UP000285794">
    <property type="component" value="Unassembled WGS sequence"/>
</dbReference>
<keyword evidence="7" id="KW-0902">Two-component regulatory system</keyword>
<evidence type="ECO:0000256" key="8">
    <source>
        <dbReference type="ARBA" id="ARBA00023136"/>
    </source>
</evidence>
<dbReference type="Gene3D" id="3.30.565.10">
    <property type="entry name" value="Histidine kinase-like ATPase, C-terminal domain"/>
    <property type="match status" value="1"/>
</dbReference>
<accession>A0A425Y2I3</accession>
<reference evidence="11 12" key="1">
    <citation type="submission" date="2018-07" db="EMBL/GenBank/DDBJ databases">
        <title>Draft genome sequence of Ancylomarina sp. M1P.</title>
        <authorList>
            <person name="Yadav S."/>
            <person name="Villanueva L."/>
            <person name="Damste J.S.S."/>
        </authorList>
    </citation>
    <scope>NUCLEOTIDE SEQUENCE [LARGE SCALE GENOMIC DNA]</scope>
    <source>
        <strain evidence="11 12">M1P</strain>
    </source>
</reference>
<keyword evidence="8 9" id="KW-0472">Membrane</keyword>
<keyword evidence="3" id="KW-0808">Transferase</keyword>
<comment type="subcellular location">
    <subcellularLocation>
        <location evidence="1">Cell membrane</location>
        <topology evidence="1">Multi-pass membrane protein</topology>
    </subcellularLocation>
</comment>
<organism evidence="11 12">
    <name type="scientific">Ancylomarina euxinus</name>
    <dbReference type="NCBI Taxonomy" id="2283627"/>
    <lineage>
        <taxon>Bacteria</taxon>
        <taxon>Pseudomonadati</taxon>
        <taxon>Bacteroidota</taxon>
        <taxon>Bacteroidia</taxon>
        <taxon>Marinilabiliales</taxon>
        <taxon>Marinifilaceae</taxon>
        <taxon>Ancylomarina</taxon>
    </lineage>
</organism>
<evidence type="ECO:0000256" key="5">
    <source>
        <dbReference type="ARBA" id="ARBA00022777"/>
    </source>
</evidence>
<evidence type="ECO:0000256" key="9">
    <source>
        <dbReference type="SAM" id="Phobius"/>
    </source>
</evidence>
<comment type="caution">
    <text evidence="11">The sequence shown here is derived from an EMBL/GenBank/DDBJ whole genome shotgun (WGS) entry which is preliminary data.</text>
</comment>
<dbReference type="GO" id="GO:0000155">
    <property type="term" value="F:phosphorelay sensor kinase activity"/>
    <property type="evidence" value="ECO:0007669"/>
    <property type="project" value="InterPro"/>
</dbReference>
<evidence type="ECO:0000313" key="12">
    <source>
        <dbReference type="Proteomes" id="UP000285794"/>
    </source>
</evidence>
<dbReference type="InterPro" id="IPR036890">
    <property type="entry name" value="HATPase_C_sf"/>
</dbReference>
<evidence type="ECO:0000256" key="2">
    <source>
        <dbReference type="ARBA" id="ARBA00022475"/>
    </source>
</evidence>
<dbReference type="SUPFAM" id="SSF55874">
    <property type="entry name" value="ATPase domain of HSP90 chaperone/DNA topoisomerase II/histidine kinase"/>
    <property type="match status" value="1"/>
</dbReference>
<evidence type="ECO:0000256" key="7">
    <source>
        <dbReference type="ARBA" id="ARBA00023012"/>
    </source>
</evidence>
<keyword evidence="6 9" id="KW-1133">Transmembrane helix</keyword>
<dbReference type="EMBL" id="QQWG01000006">
    <property type="protein sequence ID" value="RRG22209.1"/>
    <property type="molecule type" value="Genomic_DNA"/>
</dbReference>
<dbReference type="Pfam" id="PF02518">
    <property type="entry name" value="HATPase_c"/>
    <property type="match status" value="1"/>
</dbReference>
<evidence type="ECO:0000259" key="10">
    <source>
        <dbReference type="PROSITE" id="PS50109"/>
    </source>
</evidence>
<keyword evidence="4 9" id="KW-0812">Transmembrane</keyword>
<dbReference type="PANTHER" id="PTHR24421">
    <property type="entry name" value="NITRATE/NITRITE SENSOR PROTEIN NARX-RELATED"/>
    <property type="match status" value="1"/>
</dbReference>
<keyword evidence="12" id="KW-1185">Reference proteome</keyword>
<sequence>MITKKSFLIKQKVISVLLLFSVFAFGGIIYTFRTSSIIDSRNIKLIEYSEKVEVEVFNGRIEMDNFLMQRDSLSFNGISKSFNEADSYLNRLESILSENKNAAPESNEQFELKLSETKASIAHLDQLIKSGNYLKKQSLDSTMLRSYLNFNRIFTEYEKALQNYINESNSRLKKEIFFLLVAIFFILLVSLTLIARLMDSLIKADRQILSNTMDVEQSERRRIAMDLHDGLGAILSSVGMYSKILEKEFLENRPAAEKLKHITNLSNQALQAVGEVINNLNPSILNRYNIVESLDRLCAKINSISEMKLEFDSSKYSGEMTKSTEVMLYRISGELMNNSLKHASADKASIHLSRQKGRIILSYQDNGIGFDMSKLAMHGNDKMGLSNIVERVESIGGHCELKTSPGEGFVMNIEFN</sequence>
<dbReference type="InterPro" id="IPR050482">
    <property type="entry name" value="Sensor_HK_TwoCompSys"/>
</dbReference>
<dbReference type="CDD" id="cd16917">
    <property type="entry name" value="HATPase_UhpB-NarQ-NarX-like"/>
    <property type="match status" value="1"/>
</dbReference>
<feature type="transmembrane region" description="Helical" evidence="9">
    <location>
        <begin position="12"/>
        <end position="32"/>
    </location>
</feature>
<gene>
    <name evidence="11" type="ORF">DWB61_08365</name>
</gene>
<proteinExistence type="predicted"/>